<organism evidence="1 2">
    <name type="scientific">Fusarium solani subsp. cucurbitae</name>
    <name type="common">Neocosmosporum cucurbitae</name>
    <dbReference type="NCBI Taxonomy" id="2747967"/>
    <lineage>
        <taxon>Eukaryota</taxon>
        <taxon>Fungi</taxon>
        <taxon>Dikarya</taxon>
        <taxon>Ascomycota</taxon>
        <taxon>Pezizomycotina</taxon>
        <taxon>Sordariomycetes</taxon>
        <taxon>Hypocreomycetidae</taxon>
        <taxon>Hypocreales</taxon>
        <taxon>Nectriaceae</taxon>
        <taxon>Fusarium</taxon>
        <taxon>Fusarium solani species complex</taxon>
    </lineage>
</organism>
<gene>
    <name evidence="1" type="ORF">LCI18_001738</name>
</gene>
<proteinExistence type="predicted"/>
<dbReference type="EMBL" id="CP090031">
    <property type="protein sequence ID" value="UPK90803.1"/>
    <property type="molecule type" value="Genomic_DNA"/>
</dbReference>
<accession>A0ACD3YPE4</accession>
<keyword evidence="2" id="KW-1185">Reference proteome</keyword>
<sequence>MDPASKLLLLRGVPWCLDLLVTQHHQQEKQQSWRRRLRAPRSHRDSVERRTRGDQALCQPPEIWSSSRRVVGQHPRLPLLLVSQTGLSHLLPAAMSIVTVANTQSAGPLMSMGQAPISLFHLAPA</sequence>
<reference evidence="1" key="1">
    <citation type="submission" date="2021-11" db="EMBL/GenBank/DDBJ databases">
        <title>Fusarium solani-melongenae Genome sequencing and assembly.</title>
        <authorList>
            <person name="Xie S."/>
            <person name="Huang L."/>
            <person name="Zhang X."/>
        </authorList>
    </citation>
    <scope>NUCLEOTIDE SEQUENCE</scope>
    <source>
        <strain evidence="1">CRI 24-3</strain>
    </source>
</reference>
<name>A0ACD3YPE4_FUSSC</name>
<evidence type="ECO:0000313" key="1">
    <source>
        <dbReference type="EMBL" id="UPK90803.1"/>
    </source>
</evidence>
<dbReference type="Proteomes" id="UP000830768">
    <property type="component" value="Chromosome 2"/>
</dbReference>
<evidence type="ECO:0000313" key="2">
    <source>
        <dbReference type="Proteomes" id="UP000830768"/>
    </source>
</evidence>
<protein>
    <submittedName>
        <fullName evidence="1">Uncharacterized protein</fullName>
    </submittedName>
</protein>